<dbReference type="HOGENOM" id="CLU_2171394_0_0_1"/>
<gene>
    <name evidence="1" type="ORF">M413DRAFT_345864</name>
</gene>
<evidence type="ECO:0000313" key="2">
    <source>
        <dbReference type="Proteomes" id="UP000053424"/>
    </source>
</evidence>
<proteinExistence type="predicted"/>
<organism evidence="1 2">
    <name type="scientific">Hebeloma cylindrosporum</name>
    <dbReference type="NCBI Taxonomy" id="76867"/>
    <lineage>
        <taxon>Eukaryota</taxon>
        <taxon>Fungi</taxon>
        <taxon>Dikarya</taxon>
        <taxon>Basidiomycota</taxon>
        <taxon>Agaricomycotina</taxon>
        <taxon>Agaricomycetes</taxon>
        <taxon>Agaricomycetidae</taxon>
        <taxon>Agaricales</taxon>
        <taxon>Agaricineae</taxon>
        <taxon>Hymenogastraceae</taxon>
        <taxon>Hebeloma</taxon>
    </lineage>
</organism>
<keyword evidence="2" id="KW-1185">Reference proteome</keyword>
<name>A0A0C3CNP6_HEBCY</name>
<dbReference type="EMBL" id="KN831772">
    <property type="protein sequence ID" value="KIM45699.1"/>
    <property type="molecule type" value="Genomic_DNA"/>
</dbReference>
<reference evidence="2" key="2">
    <citation type="submission" date="2015-01" db="EMBL/GenBank/DDBJ databases">
        <title>Evolutionary Origins and Diversification of the Mycorrhizal Mutualists.</title>
        <authorList>
            <consortium name="DOE Joint Genome Institute"/>
            <consortium name="Mycorrhizal Genomics Consortium"/>
            <person name="Kohler A."/>
            <person name="Kuo A."/>
            <person name="Nagy L.G."/>
            <person name="Floudas D."/>
            <person name="Copeland A."/>
            <person name="Barry K.W."/>
            <person name="Cichocki N."/>
            <person name="Veneault-Fourrey C."/>
            <person name="LaButti K."/>
            <person name="Lindquist E.A."/>
            <person name="Lipzen A."/>
            <person name="Lundell T."/>
            <person name="Morin E."/>
            <person name="Murat C."/>
            <person name="Riley R."/>
            <person name="Ohm R."/>
            <person name="Sun H."/>
            <person name="Tunlid A."/>
            <person name="Henrissat B."/>
            <person name="Grigoriev I.V."/>
            <person name="Hibbett D.S."/>
            <person name="Martin F."/>
        </authorList>
    </citation>
    <scope>NUCLEOTIDE SEQUENCE [LARGE SCALE GENOMIC DNA]</scope>
    <source>
        <strain evidence="2">h7</strain>
    </source>
</reference>
<accession>A0A0C3CNP6</accession>
<evidence type="ECO:0000313" key="1">
    <source>
        <dbReference type="EMBL" id="KIM45699.1"/>
    </source>
</evidence>
<reference evidence="1 2" key="1">
    <citation type="submission" date="2014-04" db="EMBL/GenBank/DDBJ databases">
        <authorList>
            <consortium name="DOE Joint Genome Institute"/>
            <person name="Kuo A."/>
            <person name="Gay G."/>
            <person name="Dore J."/>
            <person name="Kohler A."/>
            <person name="Nagy L.G."/>
            <person name="Floudas D."/>
            <person name="Copeland A."/>
            <person name="Barry K.W."/>
            <person name="Cichocki N."/>
            <person name="Veneault-Fourrey C."/>
            <person name="LaButti K."/>
            <person name="Lindquist E.A."/>
            <person name="Lipzen A."/>
            <person name="Lundell T."/>
            <person name="Morin E."/>
            <person name="Murat C."/>
            <person name="Sun H."/>
            <person name="Tunlid A."/>
            <person name="Henrissat B."/>
            <person name="Grigoriev I.V."/>
            <person name="Hibbett D.S."/>
            <person name="Martin F."/>
            <person name="Nordberg H.P."/>
            <person name="Cantor M.N."/>
            <person name="Hua S.X."/>
        </authorList>
    </citation>
    <scope>NUCLEOTIDE SEQUENCE [LARGE SCALE GENOMIC DNA]</scope>
    <source>
        <strain evidence="2">h7</strain>
    </source>
</reference>
<sequence>MIYNISPTLSSVPQHPEPLFAPPSTSQGRMLLFLSNKPMENSCNSWLSSSIISRKSPAFLNWKRLEIWRQFAWASSPKVGCISLTFEVLHPFWVVEVVFQWRISECIQRG</sequence>
<protein>
    <submittedName>
        <fullName evidence="1">Uncharacterized protein</fullName>
    </submittedName>
</protein>
<dbReference type="Proteomes" id="UP000053424">
    <property type="component" value="Unassembled WGS sequence"/>
</dbReference>
<dbReference type="AlphaFoldDB" id="A0A0C3CNP6"/>